<evidence type="ECO:0000313" key="2">
    <source>
        <dbReference type="Proteomes" id="UP001500840"/>
    </source>
</evidence>
<evidence type="ECO:0008006" key="3">
    <source>
        <dbReference type="Google" id="ProtNLM"/>
    </source>
</evidence>
<dbReference type="Proteomes" id="UP001500840">
    <property type="component" value="Unassembled WGS sequence"/>
</dbReference>
<dbReference type="EMBL" id="BAABGA010000006">
    <property type="protein sequence ID" value="GAA4444308.1"/>
    <property type="molecule type" value="Genomic_DNA"/>
</dbReference>
<gene>
    <name evidence="1" type="ORF">GCM10023156_02460</name>
</gene>
<proteinExistence type="predicted"/>
<dbReference type="RefSeq" id="WP_345318648.1">
    <property type="nucleotide sequence ID" value="NZ_BAABGA010000006.1"/>
</dbReference>
<comment type="caution">
    <text evidence="1">The sequence shown here is derived from an EMBL/GenBank/DDBJ whole genome shotgun (WGS) entry which is preliminary data.</text>
</comment>
<evidence type="ECO:0000313" key="1">
    <source>
        <dbReference type="EMBL" id="GAA4444308.1"/>
    </source>
</evidence>
<protein>
    <recommendedName>
        <fullName evidence="3">DUF1963 domain-containing protein</fullName>
    </recommendedName>
</protein>
<name>A0ABP8M4L4_9BACT</name>
<sequence>MTHVFGDLTIVDATAGSSSYGHTFGGPVDRSDALPDQTNGIRLHMLHRFDMNDPLMPIQLPGLRWLPLYYVFDFRANEVGYQLTSDSKMITFFSDNEPNISDAESWPADDFPLEFSPHPIRLALHDFDPTDLDDVARWAGIFGIRYLDDDRLAELKRRIDTDCDEIGDYRPEGDDYFDYLSSPLWQGTPNNPCINPECSNHQIPRSLKMLAVVPYKPIEGLEIWGGACVDTLFEICPLCRTIRASNQCG</sequence>
<organism evidence="1 2">
    <name type="scientific">Novipirellula rosea</name>
    <dbReference type="NCBI Taxonomy" id="1031540"/>
    <lineage>
        <taxon>Bacteria</taxon>
        <taxon>Pseudomonadati</taxon>
        <taxon>Planctomycetota</taxon>
        <taxon>Planctomycetia</taxon>
        <taxon>Pirellulales</taxon>
        <taxon>Pirellulaceae</taxon>
        <taxon>Novipirellula</taxon>
    </lineage>
</organism>
<reference evidence="2" key="1">
    <citation type="journal article" date="2019" name="Int. J. Syst. Evol. Microbiol.">
        <title>The Global Catalogue of Microorganisms (GCM) 10K type strain sequencing project: providing services to taxonomists for standard genome sequencing and annotation.</title>
        <authorList>
            <consortium name="The Broad Institute Genomics Platform"/>
            <consortium name="The Broad Institute Genome Sequencing Center for Infectious Disease"/>
            <person name="Wu L."/>
            <person name="Ma J."/>
        </authorList>
    </citation>
    <scope>NUCLEOTIDE SEQUENCE [LARGE SCALE GENOMIC DNA]</scope>
    <source>
        <strain evidence="2">JCM 17759</strain>
    </source>
</reference>
<accession>A0ABP8M4L4</accession>
<keyword evidence="2" id="KW-1185">Reference proteome</keyword>